<organism evidence="7">
    <name type="scientific">mine drainage metagenome</name>
    <dbReference type="NCBI Taxonomy" id="410659"/>
    <lineage>
        <taxon>unclassified sequences</taxon>
        <taxon>metagenomes</taxon>
        <taxon>ecological metagenomes</taxon>
    </lineage>
</organism>
<evidence type="ECO:0000256" key="1">
    <source>
        <dbReference type="ARBA" id="ARBA00022475"/>
    </source>
</evidence>
<evidence type="ECO:0000256" key="4">
    <source>
        <dbReference type="ARBA" id="ARBA00022989"/>
    </source>
</evidence>
<evidence type="ECO:0000256" key="3">
    <source>
        <dbReference type="ARBA" id="ARBA00022692"/>
    </source>
</evidence>
<reference evidence="7" key="1">
    <citation type="submission" date="2016-10" db="EMBL/GenBank/DDBJ databases">
        <title>Sequence of Gallionella enrichment culture.</title>
        <authorList>
            <person name="Poehlein A."/>
            <person name="Muehling M."/>
            <person name="Daniel R."/>
        </authorList>
    </citation>
    <scope>NUCLEOTIDE SEQUENCE</scope>
</reference>
<keyword evidence="3 6" id="KW-0812">Transmembrane</keyword>
<feature type="transmembrane region" description="Helical" evidence="6">
    <location>
        <begin position="97"/>
        <end position="114"/>
    </location>
</feature>
<gene>
    <name evidence="7" type="primary">lgt_5</name>
    <name evidence="7" type="ORF">GALL_98360</name>
</gene>
<feature type="transmembrane region" description="Helical" evidence="6">
    <location>
        <begin position="20"/>
        <end position="38"/>
    </location>
</feature>
<sequence>MPLMFPQIDPVAIHLGPLAIHWYALAYICGLLGGWSYLRWLVRRPPFAMTLEQADDFVTWATLGVVLGGRLGFVLFYKPAFYFANPQEILEVWKGGMSFHGGALGVITAIVLFSRKYGLNLFAVGDVICVVQPLGEFFGRIANFINGELYGRPVDGHLPWAMIFPSDPAHLPRHPSQLYEAGLEGLAMLLLMHLLWRNEKVRGKPGTLAGVFLAGYGSARIICEFFREPDSYLGFLWGGATMGQLLSIPLVLAGITLAVISQRRAAPPVPPAAP</sequence>
<dbReference type="GO" id="GO:0008961">
    <property type="term" value="F:phosphatidylglycerol-prolipoprotein diacylglyceryl transferase activity"/>
    <property type="evidence" value="ECO:0007669"/>
    <property type="project" value="InterPro"/>
</dbReference>
<dbReference type="PROSITE" id="PS01311">
    <property type="entry name" value="LGT"/>
    <property type="match status" value="1"/>
</dbReference>
<keyword evidence="7" id="KW-0328">Glycosyltransferase</keyword>
<dbReference type="EC" id="2.4.99.-" evidence="7"/>
<keyword evidence="1" id="KW-1003">Cell membrane</keyword>
<keyword evidence="4 6" id="KW-1133">Transmembrane helix</keyword>
<accession>A0A1J5SVC4</accession>
<keyword evidence="7" id="KW-0449">Lipoprotein</keyword>
<dbReference type="NCBIfam" id="TIGR00544">
    <property type="entry name" value="lgt"/>
    <property type="match status" value="1"/>
</dbReference>
<evidence type="ECO:0000256" key="2">
    <source>
        <dbReference type="ARBA" id="ARBA00022679"/>
    </source>
</evidence>
<dbReference type="EMBL" id="MLJW01000034">
    <property type="protein sequence ID" value="OIR07973.1"/>
    <property type="molecule type" value="Genomic_DNA"/>
</dbReference>
<proteinExistence type="inferred from homology"/>
<dbReference type="AlphaFoldDB" id="A0A1J5SVC4"/>
<evidence type="ECO:0000256" key="6">
    <source>
        <dbReference type="SAM" id="Phobius"/>
    </source>
</evidence>
<dbReference type="Pfam" id="PF01790">
    <property type="entry name" value="LGT"/>
    <property type="match status" value="1"/>
</dbReference>
<dbReference type="PANTHER" id="PTHR30589:SF0">
    <property type="entry name" value="PHOSPHATIDYLGLYCEROL--PROLIPOPROTEIN DIACYLGLYCERYL TRANSFERASE"/>
    <property type="match status" value="1"/>
</dbReference>
<dbReference type="HAMAP" id="MF_01147">
    <property type="entry name" value="Lgt"/>
    <property type="match status" value="1"/>
</dbReference>
<keyword evidence="2 7" id="KW-0808">Transferase</keyword>
<feature type="transmembrane region" description="Helical" evidence="6">
    <location>
        <begin position="235"/>
        <end position="260"/>
    </location>
</feature>
<comment type="caution">
    <text evidence="7">The sequence shown here is derived from an EMBL/GenBank/DDBJ whole genome shotgun (WGS) entry which is preliminary data.</text>
</comment>
<dbReference type="PANTHER" id="PTHR30589">
    <property type="entry name" value="PROLIPOPROTEIN DIACYLGLYCERYL TRANSFERASE"/>
    <property type="match status" value="1"/>
</dbReference>
<dbReference type="GO" id="GO:0005886">
    <property type="term" value="C:plasma membrane"/>
    <property type="evidence" value="ECO:0007669"/>
    <property type="project" value="InterPro"/>
</dbReference>
<evidence type="ECO:0000256" key="5">
    <source>
        <dbReference type="ARBA" id="ARBA00023136"/>
    </source>
</evidence>
<protein>
    <submittedName>
        <fullName evidence="7">Prolipoprotein diacylglyceryl transferase</fullName>
        <ecNumber evidence="7">2.4.99.-</ecNumber>
    </submittedName>
</protein>
<feature type="transmembrane region" description="Helical" evidence="6">
    <location>
        <begin position="58"/>
        <end position="77"/>
    </location>
</feature>
<dbReference type="GO" id="GO:0042158">
    <property type="term" value="P:lipoprotein biosynthetic process"/>
    <property type="evidence" value="ECO:0007669"/>
    <property type="project" value="InterPro"/>
</dbReference>
<dbReference type="InterPro" id="IPR001640">
    <property type="entry name" value="Lgt"/>
</dbReference>
<evidence type="ECO:0000313" key="7">
    <source>
        <dbReference type="EMBL" id="OIR07973.1"/>
    </source>
</evidence>
<keyword evidence="5 6" id="KW-0472">Membrane</keyword>
<name>A0A1J5SVC4_9ZZZZ</name>